<name>A0A106BYK2_SHEFR</name>
<proteinExistence type="predicted"/>
<reference evidence="2 3" key="1">
    <citation type="submission" date="2016-01" db="EMBL/GenBank/DDBJ databases">
        <title>Draft genome of the antarctic isolate Shewanella frigidimarina Ag06-30.</title>
        <authorList>
            <person name="Parmeciano Di Noto G."/>
            <person name="Vazquez S."/>
            <person name="Mac Cormack W."/>
            <person name="Iriarte A."/>
            <person name="Quiroga C."/>
        </authorList>
    </citation>
    <scope>NUCLEOTIDE SEQUENCE [LARGE SCALE GENOMIC DNA]</scope>
    <source>
        <strain evidence="2 3">Ag06-30</strain>
    </source>
</reference>
<comment type="caution">
    <text evidence="2">The sequence shown here is derived from an EMBL/GenBank/DDBJ whole genome shotgun (WGS) entry which is preliminary data.</text>
</comment>
<sequence length="142" mass="16373">MKEYQHLIIGILFGLALLNLWYLCGIAIEEKILPIHYDYLIKAVTIIISTVIGAFLAFTFNNRLENKKSKKLNEEQIDREVAVLNRAIFNLSRAIRSLGHIKSHIDQHDTELSKALKMHVNRNFVRDISINIEYASGELRLV</sequence>
<organism evidence="2">
    <name type="scientific">Shewanella frigidimarina</name>
    <dbReference type="NCBI Taxonomy" id="56812"/>
    <lineage>
        <taxon>Bacteria</taxon>
        <taxon>Pseudomonadati</taxon>
        <taxon>Pseudomonadota</taxon>
        <taxon>Gammaproteobacteria</taxon>
        <taxon>Alteromonadales</taxon>
        <taxon>Shewanellaceae</taxon>
        <taxon>Shewanella</taxon>
    </lineage>
</organism>
<feature type="transmembrane region" description="Helical" evidence="1">
    <location>
        <begin position="7"/>
        <end position="28"/>
    </location>
</feature>
<accession>A0A106BYK2</accession>
<gene>
    <name evidence="2" type="ORF">AWJ07_05810</name>
</gene>
<evidence type="ECO:0000313" key="3">
    <source>
        <dbReference type="Proteomes" id="UP000055702"/>
    </source>
</evidence>
<keyword evidence="1" id="KW-0472">Membrane</keyword>
<dbReference type="RefSeq" id="WP_059746398.1">
    <property type="nucleotide sequence ID" value="NZ_LRDC01000029.1"/>
</dbReference>
<evidence type="ECO:0000256" key="1">
    <source>
        <dbReference type="SAM" id="Phobius"/>
    </source>
</evidence>
<evidence type="ECO:0000313" key="2">
    <source>
        <dbReference type="EMBL" id="KVX00975.1"/>
    </source>
</evidence>
<feature type="transmembrane region" description="Helical" evidence="1">
    <location>
        <begin position="40"/>
        <end position="60"/>
    </location>
</feature>
<dbReference type="EMBL" id="LRDC01000029">
    <property type="protein sequence ID" value="KVX00975.1"/>
    <property type="molecule type" value="Genomic_DNA"/>
</dbReference>
<dbReference type="AlphaFoldDB" id="A0A106BYK2"/>
<protein>
    <submittedName>
        <fullName evidence="2">Uncharacterized protein</fullName>
    </submittedName>
</protein>
<keyword evidence="1" id="KW-1133">Transmembrane helix</keyword>
<keyword evidence="1" id="KW-0812">Transmembrane</keyword>
<dbReference type="Proteomes" id="UP000055702">
    <property type="component" value="Unassembled WGS sequence"/>
</dbReference>